<evidence type="ECO:0008006" key="3">
    <source>
        <dbReference type="Google" id="ProtNLM"/>
    </source>
</evidence>
<gene>
    <name evidence="1" type="ORF">GCM10023191_064990</name>
</gene>
<name>A0ABP8QQJ1_9ACTN</name>
<keyword evidence="2" id="KW-1185">Reference proteome</keyword>
<comment type="caution">
    <text evidence="1">The sequence shown here is derived from an EMBL/GenBank/DDBJ whole genome shotgun (WGS) entry which is preliminary data.</text>
</comment>
<sequence length="270" mass="30079">MAVERIHWEDLPRATRESVEQHTGTVWSAKTVSEGLNSAVAAVLSTEAGPVFVKGLHRDYPRRWNQDMEAMINAYVAHLSPRLLWRVQGEWDVLGFELVDGEHADYRPGSADLPKVAATITALGTIQCPDVPVKLAEHRWRTYVDTPEELEWLKGDRLLHTDYNPLNVLMVDGRALLIDWAWPTRGAGWIDPACCILRLLASGHSADSAEQVVADVPAWQAAPVEGVSVFARACARMWEEIADGNPVDWTLAMAEAANGWAMRWRALSPR</sequence>
<dbReference type="RefSeq" id="WP_345470337.1">
    <property type="nucleotide sequence ID" value="NZ_BAABHF010000040.1"/>
</dbReference>
<protein>
    <recommendedName>
        <fullName evidence="3">Aminoglycoside phosphotransferase</fullName>
    </recommendedName>
</protein>
<proteinExistence type="predicted"/>
<evidence type="ECO:0000313" key="2">
    <source>
        <dbReference type="Proteomes" id="UP001500503"/>
    </source>
</evidence>
<reference evidence="2" key="1">
    <citation type="journal article" date="2019" name="Int. J. Syst. Evol. Microbiol.">
        <title>The Global Catalogue of Microorganisms (GCM) 10K type strain sequencing project: providing services to taxonomists for standard genome sequencing and annotation.</title>
        <authorList>
            <consortium name="The Broad Institute Genomics Platform"/>
            <consortium name="The Broad Institute Genome Sequencing Center for Infectious Disease"/>
            <person name="Wu L."/>
            <person name="Ma J."/>
        </authorList>
    </citation>
    <scope>NUCLEOTIDE SEQUENCE [LARGE SCALE GENOMIC DNA]</scope>
    <source>
        <strain evidence="2">JCM 17933</strain>
    </source>
</reference>
<dbReference type="EMBL" id="BAABHF010000040">
    <property type="protein sequence ID" value="GAA4507062.1"/>
    <property type="molecule type" value="Genomic_DNA"/>
</dbReference>
<dbReference type="InterPro" id="IPR011009">
    <property type="entry name" value="Kinase-like_dom_sf"/>
</dbReference>
<organism evidence="1 2">
    <name type="scientific">Actinoallomurus oryzae</name>
    <dbReference type="NCBI Taxonomy" id="502180"/>
    <lineage>
        <taxon>Bacteria</taxon>
        <taxon>Bacillati</taxon>
        <taxon>Actinomycetota</taxon>
        <taxon>Actinomycetes</taxon>
        <taxon>Streptosporangiales</taxon>
        <taxon>Thermomonosporaceae</taxon>
        <taxon>Actinoallomurus</taxon>
    </lineage>
</organism>
<evidence type="ECO:0000313" key="1">
    <source>
        <dbReference type="EMBL" id="GAA4507062.1"/>
    </source>
</evidence>
<dbReference type="Proteomes" id="UP001500503">
    <property type="component" value="Unassembled WGS sequence"/>
</dbReference>
<accession>A0ABP8QQJ1</accession>
<dbReference type="SUPFAM" id="SSF56112">
    <property type="entry name" value="Protein kinase-like (PK-like)"/>
    <property type="match status" value="1"/>
</dbReference>